<evidence type="ECO:0000313" key="3">
    <source>
        <dbReference type="EMBL" id="RVU43064.1"/>
    </source>
</evidence>
<keyword evidence="4" id="KW-1185">Reference proteome</keyword>
<gene>
    <name evidence="3" type="ORF">EOE66_21455</name>
</gene>
<evidence type="ECO:0000313" key="4">
    <source>
        <dbReference type="Proteomes" id="UP000285575"/>
    </source>
</evidence>
<dbReference type="OrthoDB" id="9151236at2"/>
<accession>A0A437R8P1</accession>
<organism evidence="3 4">
    <name type="scientific">Rubrivivax rivuli</name>
    <dbReference type="NCBI Taxonomy" id="1862385"/>
    <lineage>
        <taxon>Bacteria</taxon>
        <taxon>Pseudomonadati</taxon>
        <taxon>Pseudomonadota</taxon>
        <taxon>Betaproteobacteria</taxon>
        <taxon>Burkholderiales</taxon>
        <taxon>Sphaerotilaceae</taxon>
        <taxon>Rubrivivax</taxon>
    </lineage>
</organism>
<dbReference type="EMBL" id="SACR01000008">
    <property type="protein sequence ID" value="RVU43064.1"/>
    <property type="molecule type" value="Genomic_DNA"/>
</dbReference>
<dbReference type="RefSeq" id="WP_128230797.1">
    <property type="nucleotide sequence ID" value="NZ_SACR01000008.1"/>
</dbReference>
<dbReference type="AlphaFoldDB" id="A0A437R8P1"/>
<feature type="signal peptide" evidence="2">
    <location>
        <begin position="1"/>
        <end position="18"/>
    </location>
</feature>
<sequence>MKTLTLVALLLHFALASASDLPNQRLSQLVAADQEVRRSGITPEGWAAAAKADAERRVEVLAMLKQGSIRTSLDYENAALIMQHGTQPNDYRLAHALATVAATLKPDSRFARWLQTATWDRLLHSLGKPQWYGTQKQRDPASGQFRELPNEPDISDEHRQNLNEPAVRRATRSPVPK</sequence>
<name>A0A437R8P1_9BURK</name>
<proteinExistence type="predicted"/>
<reference evidence="3 4" key="1">
    <citation type="submission" date="2019-01" db="EMBL/GenBank/DDBJ databases">
        <authorList>
            <person name="Chen W.-M."/>
        </authorList>
    </citation>
    <scope>NUCLEOTIDE SEQUENCE [LARGE SCALE GENOMIC DNA]</scope>
    <source>
        <strain evidence="3 4">KYPY4</strain>
    </source>
</reference>
<keyword evidence="2" id="KW-0732">Signal</keyword>
<feature type="region of interest" description="Disordered" evidence="1">
    <location>
        <begin position="131"/>
        <end position="177"/>
    </location>
</feature>
<protein>
    <recommendedName>
        <fullName evidence="5">MxaK protein</fullName>
    </recommendedName>
</protein>
<evidence type="ECO:0000256" key="1">
    <source>
        <dbReference type="SAM" id="MobiDB-lite"/>
    </source>
</evidence>
<comment type="caution">
    <text evidence="3">The sequence shown here is derived from an EMBL/GenBank/DDBJ whole genome shotgun (WGS) entry which is preliminary data.</text>
</comment>
<feature type="chain" id="PRO_5019480497" description="MxaK protein" evidence="2">
    <location>
        <begin position="19"/>
        <end position="177"/>
    </location>
</feature>
<evidence type="ECO:0000256" key="2">
    <source>
        <dbReference type="SAM" id="SignalP"/>
    </source>
</evidence>
<evidence type="ECO:0008006" key="5">
    <source>
        <dbReference type="Google" id="ProtNLM"/>
    </source>
</evidence>
<dbReference type="Proteomes" id="UP000285575">
    <property type="component" value="Unassembled WGS sequence"/>
</dbReference>